<gene>
    <name evidence="2" type="ORF">GCM10009787_03140</name>
</gene>
<proteinExistence type="predicted"/>
<organism evidence="2 3">
    <name type="scientific">Streptomyces bangladeshensis</name>
    <dbReference type="NCBI Taxonomy" id="295352"/>
    <lineage>
        <taxon>Bacteria</taxon>
        <taxon>Bacillati</taxon>
        <taxon>Actinomycetota</taxon>
        <taxon>Actinomycetes</taxon>
        <taxon>Kitasatosporales</taxon>
        <taxon>Streptomycetaceae</taxon>
        <taxon>Streptomyces</taxon>
    </lineage>
</organism>
<protein>
    <recommendedName>
        <fullName evidence="1">N-acetyltransferase domain-containing protein</fullName>
    </recommendedName>
</protein>
<comment type="caution">
    <text evidence="2">The sequence shown here is derived from an EMBL/GenBank/DDBJ whole genome shotgun (WGS) entry which is preliminary data.</text>
</comment>
<evidence type="ECO:0000313" key="2">
    <source>
        <dbReference type="EMBL" id="GAA2191142.1"/>
    </source>
</evidence>
<dbReference type="Proteomes" id="UP001501391">
    <property type="component" value="Unassembled WGS sequence"/>
</dbReference>
<keyword evidence="3" id="KW-1185">Reference proteome</keyword>
<dbReference type="Pfam" id="PF00583">
    <property type="entry name" value="Acetyltransf_1"/>
    <property type="match status" value="1"/>
</dbReference>
<dbReference type="RefSeq" id="WP_346161913.1">
    <property type="nucleotide sequence ID" value="NZ_BAAAOQ010000001.1"/>
</dbReference>
<evidence type="ECO:0000259" key="1">
    <source>
        <dbReference type="Pfam" id="PF00583"/>
    </source>
</evidence>
<dbReference type="Gene3D" id="3.40.630.30">
    <property type="match status" value="1"/>
</dbReference>
<accession>A0ABN3BBN4</accession>
<sequence length="429" mass="48955">MTERTTYLDPDPRDPRARRIRVRAYRWYAVVELDRDEYVDAATSLGQEPELPAAYRTAVDRVREASIDRIWYDGYRGDFWWGDSSRWVTMYVQYRHVESAVEALRAAELERDYNGLHTLADTLALPLDEWLAPGERELIRGVDFDSPPRAFLRFLQGKAKRCGVRLNGRATAGSVWVRPTLSVTAKQIREMYPEQYPGWVDRWTGYIEPEDAPIRPWVGGRTQNRSHGARPVEFRAVNTPSGGDCPCGMSLQGGKDHTDHHAAWAFGVRVPKNLAWWGDLAVVSTQSPISWRKLAYEVARMPQRENHYDFRSWSHVDEPEVTPDNMRVYLLQVNGYVIGYLAAHDTSDHQRWNLIDGAQYGDQDNTLRPRIILVWVAGAYRHQGVGGTLVQALADDFACDIADVSWSSPVSDAGRRLARRLSPEGIWVS</sequence>
<reference evidence="3" key="1">
    <citation type="journal article" date="2019" name="Int. J. Syst. Evol. Microbiol.">
        <title>The Global Catalogue of Microorganisms (GCM) 10K type strain sequencing project: providing services to taxonomists for standard genome sequencing and annotation.</title>
        <authorList>
            <consortium name="The Broad Institute Genomics Platform"/>
            <consortium name="The Broad Institute Genome Sequencing Center for Infectious Disease"/>
            <person name="Wu L."/>
            <person name="Ma J."/>
        </authorList>
    </citation>
    <scope>NUCLEOTIDE SEQUENCE [LARGE SCALE GENOMIC DNA]</scope>
    <source>
        <strain evidence="3">JCM 14924</strain>
    </source>
</reference>
<evidence type="ECO:0000313" key="3">
    <source>
        <dbReference type="Proteomes" id="UP001501391"/>
    </source>
</evidence>
<dbReference type="InterPro" id="IPR016181">
    <property type="entry name" value="Acyl_CoA_acyltransferase"/>
</dbReference>
<name>A0ABN3BBN4_9ACTN</name>
<dbReference type="SUPFAM" id="SSF55729">
    <property type="entry name" value="Acyl-CoA N-acyltransferases (Nat)"/>
    <property type="match status" value="1"/>
</dbReference>
<dbReference type="InterPro" id="IPR000182">
    <property type="entry name" value="GNAT_dom"/>
</dbReference>
<feature type="domain" description="N-acetyltransferase" evidence="1">
    <location>
        <begin position="310"/>
        <end position="397"/>
    </location>
</feature>
<dbReference type="EMBL" id="BAAAOQ010000001">
    <property type="protein sequence ID" value="GAA2191142.1"/>
    <property type="molecule type" value="Genomic_DNA"/>
</dbReference>